<dbReference type="RefSeq" id="WP_016456594.1">
    <property type="nucleotide sequence ID" value="NZ_KE150269.1"/>
</dbReference>
<keyword evidence="1" id="KW-0812">Transmembrane</keyword>
<feature type="transmembrane region" description="Helical" evidence="1">
    <location>
        <begin position="75"/>
        <end position="95"/>
    </location>
</feature>
<dbReference type="HOGENOM" id="CLU_136788_5_0_11"/>
<dbReference type="EMBL" id="AGZR01000009">
    <property type="protein sequence ID" value="EPD32219.1"/>
    <property type="molecule type" value="Genomic_DNA"/>
</dbReference>
<name>S2WWX3_9ACTN</name>
<organism evidence="2 3">
    <name type="scientific">Propionimicrobium lymphophilum ACS-093-V-SCH5</name>
    <dbReference type="NCBI Taxonomy" id="883161"/>
    <lineage>
        <taxon>Bacteria</taxon>
        <taxon>Bacillati</taxon>
        <taxon>Actinomycetota</taxon>
        <taxon>Actinomycetes</taxon>
        <taxon>Propionibacteriales</taxon>
        <taxon>Propionibacteriaceae</taxon>
        <taxon>Propionimicrobium</taxon>
    </lineage>
</organism>
<dbReference type="AlphaFoldDB" id="S2WWX3"/>
<dbReference type="GO" id="GO:0016020">
    <property type="term" value="C:membrane"/>
    <property type="evidence" value="ECO:0007669"/>
    <property type="project" value="InterPro"/>
</dbReference>
<accession>S2WWX3</accession>
<proteinExistence type="predicted"/>
<reference evidence="2 3" key="1">
    <citation type="submission" date="2013-04" db="EMBL/GenBank/DDBJ databases">
        <title>The Genome Sequence of Propionimicrobium lymphophilum ACS-093-V-SCH5.</title>
        <authorList>
            <consortium name="The Broad Institute Genomics Platform"/>
            <person name="Earl A."/>
            <person name="Ward D."/>
            <person name="Feldgarden M."/>
            <person name="Gevers D."/>
            <person name="Saerens B."/>
            <person name="Vaneechoutte M."/>
            <person name="Walker B."/>
            <person name="Young S."/>
            <person name="Zeng Q."/>
            <person name="Gargeya S."/>
            <person name="Fitzgerald M."/>
            <person name="Haas B."/>
            <person name="Abouelleil A."/>
            <person name="Allen A.W."/>
            <person name="Alvarado L."/>
            <person name="Arachchi H.M."/>
            <person name="Berlin A.M."/>
            <person name="Chapman S.B."/>
            <person name="Gainer-Dewar J."/>
            <person name="Goldberg J."/>
            <person name="Griggs A."/>
            <person name="Gujja S."/>
            <person name="Hansen M."/>
            <person name="Howarth C."/>
            <person name="Imamovic A."/>
            <person name="Ireland A."/>
            <person name="Larimer J."/>
            <person name="McCowan C."/>
            <person name="Murphy C."/>
            <person name="Pearson M."/>
            <person name="Poon T.W."/>
            <person name="Priest M."/>
            <person name="Roberts A."/>
            <person name="Saif S."/>
            <person name="Shea T."/>
            <person name="Sisk P."/>
            <person name="Sykes S."/>
            <person name="Wortman J."/>
            <person name="Nusbaum C."/>
            <person name="Birren B."/>
        </authorList>
    </citation>
    <scope>NUCLEOTIDE SEQUENCE [LARGE SCALE GENOMIC DNA]</scope>
    <source>
        <strain evidence="2 3">ACS-093-V-SCH5</strain>
    </source>
</reference>
<evidence type="ECO:0000313" key="2">
    <source>
        <dbReference type="EMBL" id="EPD32219.1"/>
    </source>
</evidence>
<protein>
    <recommendedName>
        <fullName evidence="4">YggT family protein</fullName>
    </recommendedName>
</protein>
<dbReference type="STRING" id="883161.HMPREF9306_01788"/>
<gene>
    <name evidence="2" type="ORF">HMPREF9306_01788</name>
</gene>
<sequence length="96" mass="11176">MVVIGLAIYWVLRIYLWALIGRMIISWVPLFAPDWRPGKLLASLFEIVYTLTDPPLKFLNRYIKPLPLGTVSLDLGFMVLFVIVLFAQRLTLFIFF</sequence>
<dbReference type="OrthoDB" id="3216131at2"/>
<feature type="transmembrane region" description="Helical" evidence="1">
    <location>
        <begin position="12"/>
        <end position="32"/>
    </location>
</feature>
<dbReference type="Proteomes" id="UP000014417">
    <property type="component" value="Unassembled WGS sequence"/>
</dbReference>
<evidence type="ECO:0000256" key="1">
    <source>
        <dbReference type="SAM" id="Phobius"/>
    </source>
</evidence>
<dbReference type="PATRIC" id="fig|883161.3.peg.1775"/>
<dbReference type="InterPro" id="IPR003425">
    <property type="entry name" value="CCB3/YggT"/>
</dbReference>
<comment type="caution">
    <text evidence="2">The sequence shown here is derived from an EMBL/GenBank/DDBJ whole genome shotgun (WGS) entry which is preliminary data.</text>
</comment>
<evidence type="ECO:0000313" key="3">
    <source>
        <dbReference type="Proteomes" id="UP000014417"/>
    </source>
</evidence>
<dbReference type="Pfam" id="PF02325">
    <property type="entry name" value="CCB3_YggT"/>
    <property type="match status" value="1"/>
</dbReference>
<keyword evidence="3" id="KW-1185">Reference proteome</keyword>
<evidence type="ECO:0008006" key="4">
    <source>
        <dbReference type="Google" id="ProtNLM"/>
    </source>
</evidence>
<keyword evidence="1" id="KW-1133">Transmembrane helix</keyword>
<keyword evidence="1" id="KW-0472">Membrane</keyword>